<evidence type="ECO:0000256" key="3">
    <source>
        <dbReference type="SAM" id="MobiDB-lite"/>
    </source>
</evidence>
<organism evidence="5 6">
    <name type="scientific">Dothistroma septosporum (strain NZE10 / CBS 128990)</name>
    <name type="common">Red band needle blight fungus</name>
    <name type="synonym">Mycosphaerella pini</name>
    <dbReference type="NCBI Taxonomy" id="675120"/>
    <lineage>
        <taxon>Eukaryota</taxon>
        <taxon>Fungi</taxon>
        <taxon>Dikarya</taxon>
        <taxon>Ascomycota</taxon>
        <taxon>Pezizomycotina</taxon>
        <taxon>Dothideomycetes</taxon>
        <taxon>Dothideomycetidae</taxon>
        <taxon>Mycosphaerellales</taxon>
        <taxon>Mycosphaerellaceae</taxon>
        <taxon>Dothistroma</taxon>
    </lineage>
</organism>
<keyword evidence="1" id="KW-0808">Transferase</keyword>
<dbReference type="PROSITE" id="PS50127">
    <property type="entry name" value="UBC_2"/>
    <property type="match status" value="1"/>
</dbReference>
<feature type="region of interest" description="Disordered" evidence="3">
    <location>
        <begin position="27"/>
        <end position="47"/>
    </location>
</feature>
<sequence>MDRALHPDDIVYKKADSKQLAVVERTHDDIETHQPSPGRTEQEPIKHDRSISHAVFRRFMKDGVPPKDMVLVRWQLETTMELLPTSKVALLDRSLLIGDIVKRSTRDAMSGIILNTFTKCTLQPMCDVTFQGSKKLKGLLPPGKWLPADSFCVYPSDKPPALVDVPASELQYVEAPAEDDLVIYKDWIGRVEAVTNQIRVKLADNCVVEINDELGEHANGTLGSFFIGDLIKAKKGQLRVGKWIFGQYNPNTSPVGTVVSVRTVTAEVTWLQKRIGCSDSQEPPFTLESSELESQNFQVYDRSRRSRGTTIATVSNSEIDVRLNLRVRFKDLTGACLKYNGFSSTNHLTKLDRSDHLGYDINVFDITSFHTEVTVQWQDLSITTESSIDLVPDPSIDDEHAAWPGEVCHTLGLYPVNGMNNVEHPEKVGVVQAVDAADRMAKVRWCPGSYIHYSRDPDDAAGPSPVIAHQVRTSTEAEEEISLYDIEAPGSLNVRRGDIVLVADHQHSLPPTQPQDNIWLGEIVDTPLDGTLVVRLGAAAEVRDIVLSREEAIVAVRSDGTGDMDVWDNDMDEDLEDEDFGSEYDSELDDDEYDSELEADMEAVTATYEDELGRPLDEDEVEDDDWESAEEENANEDVEMQDAAEHQAPPTSYSATPADSFEPQPASQTVTNGSGEHNEAPAAYAILDGDVPADHHYRNEPSSSNTTHMKRTQKEHKILRNPSTLPPGVYIRGWETRLDLLRVLIVGPTETPYENAPFVVDFHLPPTFPSDPPQAFFHSWPAHAKIGAIGRVNPNLYEDGKICLSLLGTWDGNKLEAWNAARSTLLQVIVSLLGLVLVREPYYNEAGYEALVGNEASKRPSALYSERIFLRSKGFLITAVGATDTASGLKGLEDVIGWLYRSPGGPKLLDATVKTVEEVLQRSESGDSEPDGLTIISRGASVSLRRALVRLQELQAWQSS</sequence>
<dbReference type="HOGENOM" id="CLU_005619_1_0_1"/>
<dbReference type="Pfam" id="PF23046">
    <property type="entry name" value="tSH3-B_UBE2O"/>
    <property type="match status" value="1"/>
</dbReference>
<evidence type="ECO:0000259" key="4">
    <source>
        <dbReference type="PROSITE" id="PS50127"/>
    </source>
</evidence>
<dbReference type="eggNOG" id="KOG0895">
    <property type="taxonomic scope" value="Eukaryota"/>
</dbReference>
<dbReference type="GO" id="GO:0061631">
    <property type="term" value="F:ubiquitin conjugating enzyme activity"/>
    <property type="evidence" value="ECO:0007669"/>
    <property type="project" value="TreeGrafter"/>
</dbReference>
<evidence type="ECO:0000256" key="1">
    <source>
        <dbReference type="ARBA" id="ARBA00022679"/>
    </source>
</evidence>
<reference evidence="6" key="1">
    <citation type="journal article" date="2012" name="PLoS Genet.">
        <title>The genomes of the fungal plant pathogens Cladosporium fulvum and Dothistroma septosporum reveal adaptation to different hosts and lifestyles but also signatures of common ancestry.</title>
        <authorList>
            <person name="de Wit P.J.G.M."/>
            <person name="van der Burgt A."/>
            <person name="Oekmen B."/>
            <person name="Stergiopoulos I."/>
            <person name="Abd-Elsalam K.A."/>
            <person name="Aerts A.L."/>
            <person name="Bahkali A.H."/>
            <person name="Beenen H.G."/>
            <person name="Chettri P."/>
            <person name="Cox M.P."/>
            <person name="Datema E."/>
            <person name="de Vries R.P."/>
            <person name="Dhillon B."/>
            <person name="Ganley A.R."/>
            <person name="Griffiths S.A."/>
            <person name="Guo Y."/>
            <person name="Hamelin R.C."/>
            <person name="Henrissat B."/>
            <person name="Kabir M.S."/>
            <person name="Jashni M.K."/>
            <person name="Kema G."/>
            <person name="Klaubauf S."/>
            <person name="Lapidus A."/>
            <person name="Levasseur A."/>
            <person name="Lindquist E."/>
            <person name="Mehrabi R."/>
            <person name="Ohm R.A."/>
            <person name="Owen T.J."/>
            <person name="Salamov A."/>
            <person name="Schwelm A."/>
            <person name="Schijlen E."/>
            <person name="Sun H."/>
            <person name="van den Burg H.A."/>
            <person name="van Ham R.C.H.J."/>
            <person name="Zhang S."/>
            <person name="Goodwin S.B."/>
            <person name="Grigoriev I.V."/>
            <person name="Collemare J."/>
            <person name="Bradshaw R.E."/>
        </authorList>
    </citation>
    <scope>NUCLEOTIDE SEQUENCE [LARGE SCALE GENOMIC DNA]</scope>
    <source>
        <strain evidence="6">NZE10 / CBS 128990</strain>
    </source>
</reference>
<feature type="compositionally biased region" description="Acidic residues" evidence="3">
    <location>
        <begin position="565"/>
        <end position="592"/>
    </location>
</feature>
<feature type="region of interest" description="Disordered" evidence="3">
    <location>
        <begin position="564"/>
        <end position="592"/>
    </location>
</feature>
<proteinExistence type="predicted"/>
<dbReference type="Proteomes" id="UP000016933">
    <property type="component" value="Unassembled WGS sequence"/>
</dbReference>
<dbReference type="OrthoDB" id="47801at2759"/>
<feature type="compositionally biased region" description="Polar residues" evidence="3">
    <location>
        <begin position="665"/>
        <end position="675"/>
    </location>
</feature>
<feature type="region of interest" description="Disordered" evidence="3">
    <location>
        <begin position="608"/>
        <end position="677"/>
    </location>
</feature>
<dbReference type="OMA" id="EMWIEYE"/>
<evidence type="ECO:0000256" key="2">
    <source>
        <dbReference type="ARBA" id="ARBA00022786"/>
    </source>
</evidence>
<dbReference type="STRING" id="675120.N1PRL9"/>
<keyword evidence="6" id="KW-1185">Reference proteome</keyword>
<name>N1PRL9_DOTSN</name>
<feature type="compositionally biased region" description="Acidic residues" evidence="3">
    <location>
        <begin position="617"/>
        <end position="642"/>
    </location>
</feature>
<dbReference type="InterPro" id="IPR057735">
    <property type="entry name" value="UBE2O-like_tSH3-B"/>
</dbReference>
<feature type="region of interest" description="Disordered" evidence="3">
    <location>
        <begin position="692"/>
        <end position="715"/>
    </location>
</feature>
<gene>
    <name evidence="5" type="ORF">DOTSEDRAFT_42618</name>
</gene>
<dbReference type="CDD" id="cd23837">
    <property type="entry name" value="UBCc_UBE2O"/>
    <property type="match status" value="1"/>
</dbReference>
<protein>
    <recommendedName>
        <fullName evidence="4">UBC core domain-containing protein</fullName>
    </recommendedName>
</protein>
<evidence type="ECO:0000313" key="5">
    <source>
        <dbReference type="EMBL" id="EME46032.1"/>
    </source>
</evidence>
<dbReference type="SUPFAM" id="SSF54495">
    <property type="entry name" value="UBC-like"/>
    <property type="match status" value="1"/>
</dbReference>
<dbReference type="InterPro" id="IPR000608">
    <property type="entry name" value="UBC"/>
</dbReference>
<dbReference type="SMART" id="SM00212">
    <property type="entry name" value="UBCc"/>
    <property type="match status" value="1"/>
</dbReference>
<dbReference type="EMBL" id="KB446537">
    <property type="protein sequence ID" value="EME46032.1"/>
    <property type="molecule type" value="Genomic_DNA"/>
</dbReference>
<evidence type="ECO:0000313" key="6">
    <source>
        <dbReference type="Proteomes" id="UP000016933"/>
    </source>
</evidence>
<accession>N1PRL9</accession>
<dbReference type="InterPro" id="IPR016135">
    <property type="entry name" value="UBQ-conjugating_enzyme/RWD"/>
</dbReference>
<dbReference type="PANTHER" id="PTHR46116:SF15">
    <property type="entry name" value="(E3-INDEPENDENT) E2 UBIQUITIN-CONJUGATING ENZYME"/>
    <property type="match status" value="1"/>
</dbReference>
<dbReference type="Pfam" id="PF00179">
    <property type="entry name" value="UQ_con"/>
    <property type="match status" value="1"/>
</dbReference>
<reference evidence="5 6" key="2">
    <citation type="journal article" date="2012" name="PLoS Pathog.">
        <title>Diverse lifestyles and strategies of plant pathogenesis encoded in the genomes of eighteen Dothideomycetes fungi.</title>
        <authorList>
            <person name="Ohm R.A."/>
            <person name="Feau N."/>
            <person name="Henrissat B."/>
            <person name="Schoch C.L."/>
            <person name="Horwitz B.A."/>
            <person name="Barry K.W."/>
            <person name="Condon B.J."/>
            <person name="Copeland A.C."/>
            <person name="Dhillon B."/>
            <person name="Glaser F."/>
            <person name="Hesse C.N."/>
            <person name="Kosti I."/>
            <person name="LaButti K."/>
            <person name="Lindquist E.A."/>
            <person name="Lucas S."/>
            <person name="Salamov A.A."/>
            <person name="Bradshaw R.E."/>
            <person name="Ciuffetti L."/>
            <person name="Hamelin R.C."/>
            <person name="Kema G.H.J."/>
            <person name="Lawrence C."/>
            <person name="Scott J.A."/>
            <person name="Spatafora J.W."/>
            <person name="Turgeon B.G."/>
            <person name="de Wit P.J.G.M."/>
            <person name="Zhong S."/>
            <person name="Goodwin S.B."/>
            <person name="Grigoriev I.V."/>
        </authorList>
    </citation>
    <scope>NUCLEOTIDE SEQUENCE [LARGE SCALE GENOMIC DNA]</scope>
    <source>
        <strain evidence="6">NZE10 / CBS 128990</strain>
    </source>
</reference>
<keyword evidence="2" id="KW-0833">Ubl conjugation pathway</keyword>
<dbReference type="Gene3D" id="3.10.110.10">
    <property type="entry name" value="Ubiquitin Conjugating Enzyme"/>
    <property type="match status" value="1"/>
</dbReference>
<feature type="domain" description="UBC core" evidence="4">
    <location>
        <begin position="707"/>
        <end position="877"/>
    </location>
</feature>
<dbReference type="PANTHER" id="PTHR46116">
    <property type="entry name" value="(E3-INDEPENDENT) E2 UBIQUITIN-CONJUGATING ENZYME"/>
    <property type="match status" value="1"/>
</dbReference>
<dbReference type="AlphaFoldDB" id="N1PRL9"/>